<keyword evidence="2" id="KW-1185">Reference proteome</keyword>
<evidence type="ECO:0000313" key="1">
    <source>
        <dbReference type="EMBL" id="GMH92067.1"/>
    </source>
</evidence>
<dbReference type="Proteomes" id="UP001165160">
    <property type="component" value="Unassembled WGS sequence"/>
</dbReference>
<evidence type="ECO:0000313" key="2">
    <source>
        <dbReference type="Proteomes" id="UP001165160"/>
    </source>
</evidence>
<organism evidence="1 2">
    <name type="scientific">Triparma verrucosa</name>
    <dbReference type="NCBI Taxonomy" id="1606542"/>
    <lineage>
        <taxon>Eukaryota</taxon>
        <taxon>Sar</taxon>
        <taxon>Stramenopiles</taxon>
        <taxon>Ochrophyta</taxon>
        <taxon>Bolidophyceae</taxon>
        <taxon>Parmales</taxon>
        <taxon>Triparmaceae</taxon>
        <taxon>Triparma</taxon>
    </lineage>
</organism>
<sequence>MEDFERWCHEVEWGKGWVPEAEVSDESADLDSKSKSDDIEITLKDLLDSSNTDSETSKAIETSLTNLGSSTSTYDKYFNLALDQMSDKKPQPTDIFSQPVGSGPSSVPPSLLETIDNLQWSLKTLSQITSSPSLPPSKTTLKDHLSLPLENKYYLGGEFVEPEKVALLVATIKQGINANLIPNPVEEYLERETFNRLTSEIQSMLDQNSLQINIETYCIDNYSPLLLSESFTSLLQSSPSTSEPIIGILTNCATKLMSEVITSASLLEEQYIQKVKSILQTALDKKYSTPRECSEALTSKIRSSKLDDDFVKWLKYKIDEEKGRVTKLKESGFYDDEEEEEEDKAWLSVLEIVRDGVYKEFERKYDRYIEPISYIMRLEERGQRYRYLNMVVRDLTDEERGKFKDVVERIVGKVGEEGYEVLGGEVKKILELGEHTEEIFKREGYASLEGSAVDVKQIEGFE</sequence>
<name>A0A9W7BKH1_9STRA</name>
<dbReference type="EMBL" id="BRXX01000123">
    <property type="protein sequence ID" value="GMH92067.1"/>
    <property type="molecule type" value="Genomic_DNA"/>
</dbReference>
<gene>
    <name evidence="1" type="ORF">TrVE_jg2785</name>
</gene>
<reference evidence="2" key="1">
    <citation type="journal article" date="2023" name="Commun. Biol.">
        <title>Genome analysis of Parmales, the sister group of diatoms, reveals the evolutionary specialization of diatoms from phago-mixotrophs to photoautotrophs.</title>
        <authorList>
            <person name="Ban H."/>
            <person name="Sato S."/>
            <person name="Yoshikawa S."/>
            <person name="Yamada K."/>
            <person name="Nakamura Y."/>
            <person name="Ichinomiya M."/>
            <person name="Sato N."/>
            <person name="Blanc-Mathieu R."/>
            <person name="Endo H."/>
            <person name="Kuwata A."/>
            <person name="Ogata H."/>
        </authorList>
    </citation>
    <scope>NUCLEOTIDE SEQUENCE [LARGE SCALE GENOMIC DNA]</scope>
    <source>
        <strain evidence="2">NIES 3699</strain>
    </source>
</reference>
<dbReference type="AlphaFoldDB" id="A0A9W7BKH1"/>
<comment type="caution">
    <text evidence="1">The sequence shown here is derived from an EMBL/GenBank/DDBJ whole genome shotgun (WGS) entry which is preliminary data.</text>
</comment>
<accession>A0A9W7BKH1</accession>
<protein>
    <submittedName>
        <fullName evidence="1">Uncharacterized protein</fullName>
    </submittedName>
</protein>
<proteinExistence type="predicted"/>